<accession>A0A0F9T1U0</accession>
<sequence length="61" mass="6834">MWILLEYAAWAVSASLLLWMVVDAVRVNREFDEETLMSSREGIDELLEHGDVPEARGGAGQ</sequence>
<reference evidence="1" key="1">
    <citation type="journal article" date="2015" name="Nature">
        <title>Complex archaea that bridge the gap between prokaryotes and eukaryotes.</title>
        <authorList>
            <person name="Spang A."/>
            <person name="Saw J.H."/>
            <person name="Jorgensen S.L."/>
            <person name="Zaremba-Niedzwiedzka K."/>
            <person name="Martijn J."/>
            <person name="Lind A.E."/>
            <person name="van Eijk R."/>
            <person name="Schleper C."/>
            <person name="Guy L."/>
            <person name="Ettema T.J."/>
        </authorList>
    </citation>
    <scope>NUCLEOTIDE SEQUENCE</scope>
</reference>
<protein>
    <submittedName>
        <fullName evidence="1">Uncharacterized protein</fullName>
    </submittedName>
</protein>
<dbReference type="AlphaFoldDB" id="A0A0F9T1U0"/>
<dbReference type="EMBL" id="LAZR01000348">
    <property type="protein sequence ID" value="KKN73224.1"/>
    <property type="molecule type" value="Genomic_DNA"/>
</dbReference>
<gene>
    <name evidence="1" type="ORF">LCGC14_0403020</name>
</gene>
<proteinExistence type="predicted"/>
<evidence type="ECO:0000313" key="1">
    <source>
        <dbReference type="EMBL" id="KKN73224.1"/>
    </source>
</evidence>
<name>A0A0F9T1U0_9ZZZZ</name>
<organism evidence="1">
    <name type="scientific">marine sediment metagenome</name>
    <dbReference type="NCBI Taxonomy" id="412755"/>
    <lineage>
        <taxon>unclassified sequences</taxon>
        <taxon>metagenomes</taxon>
        <taxon>ecological metagenomes</taxon>
    </lineage>
</organism>
<comment type="caution">
    <text evidence="1">The sequence shown here is derived from an EMBL/GenBank/DDBJ whole genome shotgun (WGS) entry which is preliminary data.</text>
</comment>